<evidence type="ECO:0000256" key="4">
    <source>
        <dbReference type="ARBA" id="ARBA00021870"/>
    </source>
</evidence>
<dbReference type="InterPro" id="IPR023087">
    <property type="entry name" value="Flg_Motor_Flig_C"/>
</dbReference>
<organism evidence="14 15">
    <name type="scientific">Rhodoblastus acidophilus</name>
    <name type="common">Rhodopseudomonas acidophila</name>
    <dbReference type="NCBI Taxonomy" id="1074"/>
    <lineage>
        <taxon>Bacteria</taxon>
        <taxon>Pseudomonadati</taxon>
        <taxon>Pseudomonadota</taxon>
        <taxon>Alphaproteobacteria</taxon>
        <taxon>Hyphomicrobiales</taxon>
        <taxon>Rhodoblastaceae</taxon>
        <taxon>Rhodoblastus</taxon>
    </lineage>
</organism>
<evidence type="ECO:0000256" key="3">
    <source>
        <dbReference type="ARBA" id="ARBA00010299"/>
    </source>
</evidence>
<dbReference type="PRINTS" id="PR00954">
    <property type="entry name" value="FLGMOTORFLIG"/>
</dbReference>
<evidence type="ECO:0000259" key="11">
    <source>
        <dbReference type="Pfam" id="PF01706"/>
    </source>
</evidence>
<evidence type="ECO:0000256" key="6">
    <source>
        <dbReference type="ARBA" id="ARBA00022500"/>
    </source>
</evidence>
<dbReference type="Pfam" id="PF14842">
    <property type="entry name" value="FliG_N"/>
    <property type="match status" value="1"/>
</dbReference>
<dbReference type="GO" id="GO:0071973">
    <property type="term" value="P:bacterial-type flagellum-dependent cell motility"/>
    <property type="evidence" value="ECO:0007669"/>
    <property type="project" value="InterPro"/>
</dbReference>
<feature type="domain" description="Flagellar motor switch protein FliG middle" evidence="12">
    <location>
        <begin position="136"/>
        <end position="206"/>
    </location>
</feature>
<comment type="subcellular location">
    <subcellularLocation>
        <location evidence="1">Bacterial flagellum basal body</location>
    </subcellularLocation>
    <subcellularLocation>
        <location evidence="2">Cell membrane</location>
        <topology evidence="2">Peripheral membrane protein</topology>
        <orientation evidence="2">Cytoplasmic side</orientation>
    </subcellularLocation>
</comment>
<evidence type="ECO:0000256" key="5">
    <source>
        <dbReference type="ARBA" id="ARBA00022475"/>
    </source>
</evidence>
<gene>
    <name evidence="14" type="ORF">SAMN06265338_106168</name>
</gene>
<sequence length="353" mass="38369">MQTPSTEDGGRYPAPYRAGAVARPLFGAEKVAALLLAMDKQVAGRLLKRLDPLELRQVTRAAAELGSVNPATIEHLISDFTEQFTAGADLLGSAGSAEGLLAGALPDDEAAEILSDVLGNSNKAMWDRLSAAPEAALAGYLQKEHPQTFSFVLSKLSSGAAAKVMALTPRELRNNLMKRMLSPRPVMDPMMRLLERTMQEDLLLNVARNTGGDTHSKIADIINKMERDQIEDVLNALAEDRPKDAETLRGLMFTFEDIAKLSSKARTAVFDKVPADRVVLALKGTDPTFREMILSSMGARARRMVESELNTGGPAQQRDVLKARRAIADAVLEMAERNEIEIHSSGESDAVYE</sequence>
<feature type="domain" description="Flagellar motor switch protein FliG C-terminal" evidence="11">
    <location>
        <begin position="236"/>
        <end position="342"/>
    </location>
</feature>
<reference evidence="15" key="1">
    <citation type="submission" date="2017-06" db="EMBL/GenBank/DDBJ databases">
        <authorList>
            <person name="Varghese N."/>
            <person name="Submissions S."/>
        </authorList>
    </citation>
    <scope>NUCLEOTIDE SEQUENCE [LARGE SCALE GENOMIC DNA]</scope>
    <source>
        <strain evidence="15">DSM 137</strain>
    </source>
</reference>
<evidence type="ECO:0000313" key="15">
    <source>
        <dbReference type="Proteomes" id="UP000198418"/>
    </source>
</evidence>
<evidence type="ECO:0000259" key="13">
    <source>
        <dbReference type="Pfam" id="PF14842"/>
    </source>
</evidence>
<dbReference type="PANTHER" id="PTHR30534:SF0">
    <property type="entry name" value="FLAGELLAR MOTOR SWITCH PROTEIN FLIG"/>
    <property type="match status" value="1"/>
</dbReference>
<keyword evidence="7" id="KW-0283">Flagellar rotation</keyword>
<evidence type="ECO:0000256" key="7">
    <source>
        <dbReference type="ARBA" id="ARBA00022779"/>
    </source>
</evidence>
<keyword evidence="9" id="KW-0975">Bacterial flagellum</keyword>
<protein>
    <recommendedName>
        <fullName evidence="4">Flagellar motor switch protein FliG</fullName>
    </recommendedName>
</protein>
<comment type="function">
    <text evidence="10">FliG is one of three proteins (FliG, FliN, FliM) that forms the rotor-mounted switch complex (C ring), located at the base of the basal body. This complex interacts with the CheY and CheZ chemotaxis proteins, in addition to contacting components of the motor that determine the direction of flagellar rotation.</text>
</comment>
<dbReference type="Gene3D" id="1.10.220.30">
    <property type="match status" value="3"/>
</dbReference>
<accession>A0A212RRC7</accession>
<dbReference type="Proteomes" id="UP000198418">
    <property type="component" value="Unassembled WGS sequence"/>
</dbReference>
<dbReference type="GO" id="GO:0003774">
    <property type="term" value="F:cytoskeletal motor activity"/>
    <property type="evidence" value="ECO:0007669"/>
    <property type="project" value="InterPro"/>
</dbReference>
<keyword evidence="15" id="KW-1185">Reference proteome</keyword>
<dbReference type="OrthoDB" id="9780302at2"/>
<dbReference type="EMBL" id="FYDG01000006">
    <property type="protein sequence ID" value="SNB75038.1"/>
    <property type="molecule type" value="Genomic_DNA"/>
</dbReference>
<dbReference type="InterPro" id="IPR011002">
    <property type="entry name" value="FliG_a-hlx"/>
</dbReference>
<dbReference type="SUPFAM" id="SSF48029">
    <property type="entry name" value="FliG"/>
    <property type="match status" value="2"/>
</dbReference>
<dbReference type="GO" id="GO:0009425">
    <property type="term" value="C:bacterial-type flagellum basal body"/>
    <property type="evidence" value="ECO:0007669"/>
    <property type="project" value="UniProtKB-SubCell"/>
</dbReference>
<dbReference type="GO" id="GO:0006935">
    <property type="term" value="P:chemotaxis"/>
    <property type="evidence" value="ECO:0007669"/>
    <property type="project" value="UniProtKB-KW"/>
</dbReference>
<evidence type="ECO:0000256" key="1">
    <source>
        <dbReference type="ARBA" id="ARBA00004117"/>
    </source>
</evidence>
<feature type="domain" description="Flagellar motor switch protein FliG N-terminal" evidence="13">
    <location>
        <begin position="25"/>
        <end position="126"/>
    </location>
</feature>
<evidence type="ECO:0000256" key="10">
    <source>
        <dbReference type="ARBA" id="ARBA00025598"/>
    </source>
</evidence>
<dbReference type="PANTHER" id="PTHR30534">
    <property type="entry name" value="FLAGELLAR MOTOR SWITCH PROTEIN FLIG"/>
    <property type="match status" value="1"/>
</dbReference>
<proteinExistence type="inferred from homology"/>
<dbReference type="RefSeq" id="WP_088521176.1">
    <property type="nucleotide sequence ID" value="NZ_FYDG01000006.1"/>
</dbReference>
<evidence type="ECO:0000259" key="12">
    <source>
        <dbReference type="Pfam" id="PF14841"/>
    </source>
</evidence>
<keyword evidence="14" id="KW-0282">Flagellum</keyword>
<evidence type="ECO:0000256" key="9">
    <source>
        <dbReference type="ARBA" id="ARBA00023143"/>
    </source>
</evidence>
<keyword evidence="14" id="KW-0966">Cell projection</keyword>
<evidence type="ECO:0000313" key="14">
    <source>
        <dbReference type="EMBL" id="SNB75038.1"/>
    </source>
</evidence>
<dbReference type="GO" id="GO:0005886">
    <property type="term" value="C:plasma membrane"/>
    <property type="evidence" value="ECO:0007669"/>
    <property type="project" value="UniProtKB-SubCell"/>
</dbReference>
<dbReference type="Pfam" id="PF14841">
    <property type="entry name" value="FliG_M"/>
    <property type="match status" value="1"/>
</dbReference>
<dbReference type="InterPro" id="IPR028263">
    <property type="entry name" value="FliG_N"/>
</dbReference>
<dbReference type="AlphaFoldDB" id="A0A212RRC7"/>
<evidence type="ECO:0000256" key="8">
    <source>
        <dbReference type="ARBA" id="ARBA00023136"/>
    </source>
</evidence>
<dbReference type="InterPro" id="IPR000090">
    <property type="entry name" value="Flg_Motor_Flig"/>
</dbReference>
<keyword evidence="5" id="KW-1003">Cell membrane</keyword>
<keyword evidence="8" id="KW-0472">Membrane</keyword>
<evidence type="ECO:0000256" key="2">
    <source>
        <dbReference type="ARBA" id="ARBA00004413"/>
    </source>
</evidence>
<dbReference type="InterPro" id="IPR032779">
    <property type="entry name" value="FliG_M"/>
</dbReference>
<comment type="similarity">
    <text evidence="3">Belongs to the FliG family.</text>
</comment>
<name>A0A212RRC7_RHOAC</name>
<keyword evidence="6" id="KW-0145">Chemotaxis</keyword>
<dbReference type="Pfam" id="PF01706">
    <property type="entry name" value="FliG_C"/>
    <property type="match status" value="1"/>
</dbReference>
<keyword evidence="14" id="KW-0969">Cilium</keyword>